<dbReference type="HOGENOM" id="CLU_555713_0_0_1"/>
<feature type="compositionally biased region" description="Basic and acidic residues" evidence="1">
    <location>
        <begin position="264"/>
        <end position="273"/>
    </location>
</feature>
<dbReference type="InParanoid" id="A0A0C9ZJC7"/>
<accession>A0A0C9ZJC7</accession>
<sequence length="491" mass="52484">MDWDVGPSPSQFSSSSQWARASIRTASADMSIDEDVGYVIWKQSQPDPVIRELMHNVENEKEKKREPKPRLDASAHMSTWASSSSTAIPHRTASLPGFTTPSTAPSTNTLPLTFVSNSTRKLHPTKLISKKIPPSRAYSATPPVKDEAPPDPELAAGYLHIIRNGTAKMDENSRRKQAARAKAEKEAASGTPGVVATQRNTLASSSGSKSASTTLNARPLKKTASITSASSSALSRSLSSATLKPTAKLTRDNGSYGDIQMTLDSDRDTDREGSTFTGSADNFAPDESFSMHVDDILPPPKRVVGRTPSIVMGPSTSLLTTPSSNSGLILPSKHLATASTSTSIVVPEKIPQSRHVRQVVAPSTTQRGPPPLGMRRQHNLPNSGFPSSQSRYATTQSPYAASQATGQKPVTLPPFKPPLLKKPNPKPIPTPKVVVQTPESPPTSTPELDKDDSNDDGEEEDKLGAVGADSSFDVSFDVDADALEATMRQYD</sequence>
<dbReference type="EMBL" id="KN835445">
    <property type="protein sequence ID" value="KIK37530.1"/>
    <property type="molecule type" value="Genomic_DNA"/>
</dbReference>
<feature type="region of interest" description="Disordered" evidence="1">
    <location>
        <begin position="346"/>
        <end position="474"/>
    </location>
</feature>
<dbReference type="AlphaFoldDB" id="A0A0C9ZJC7"/>
<feature type="compositionally biased region" description="Low complexity" evidence="1">
    <location>
        <begin position="7"/>
        <end position="17"/>
    </location>
</feature>
<evidence type="ECO:0000313" key="3">
    <source>
        <dbReference type="Proteomes" id="UP000054485"/>
    </source>
</evidence>
<feature type="compositionally biased region" description="Low complexity" evidence="1">
    <location>
        <begin position="203"/>
        <end position="212"/>
    </location>
</feature>
<feature type="region of interest" description="Disordered" evidence="1">
    <location>
        <begin position="1"/>
        <end position="20"/>
    </location>
</feature>
<name>A0A0C9ZJC7_9AGAM</name>
<feature type="region of interest" description="Disordered" evidence="1">
    <location>
        <begin position="165"/>
        <end position="309"/>
    </location>
</feature>
<feature type="region of interest" description="Disordered" evidence="1">
    <location>
        <begin position="56"/>
        <end position="152"/>
    </location>
</feature>
<proteinExistence type="predicted"/>
<protein>
    <submittedName>
        <fullName evidence="2">Uncharacterized protein</fullName>
    </submittedName>
</protein>
<dbReference type="OrthoDB" id="2689444at2759"/>
<evidence type="ECO:0000256" key="1">
    <source>
        <dbReference type="SAM" id="MobiDB-lite"/>
    </source>
</evidence>
<dbReference type="Proteomes" id="UP000054485">
    <property type="component" value="Unassembled WGS sequence"/>
</dbReference>
<keyword evidence="3" id="KW-1185">Reference proteome</keyword>
<gene>
    <name evidence="2" type="ORF">CY34DRAFT_810249</name>
</gene>
<reference evidence="3" key="2">
    <citation type="submission" date="2015-01" db="EMBL/GenBank/DDBJ databases">
        <title>Evolutionary Origins and Diversification of the Mycorrhizal Mutualists.</title>
        <authorList>
            <consortium name="DOE Joint Genome Institute"/>
            <consortium name="Mycorrhizal Genomics Consortium"/>
            <person name="Kohler A."/>
            <person name="Kuo A."/>
            <person name="Nagy L.G."/>
            <person name="Floudas D."/>
            <person name="Copeland A."/>
            <person name="Barry K.W."/>
            <person name="Cichocki N."/>
            <person name="Veneault-Fourrey C."/>
            <person name="LaButti K."/>
            <person name="Lindquist E.A."/>
            <person name="Lipzen A."/>
            <person name="Lundell T."/>
            <person name="Morin E."/>
            <person name="Murat C."/>
            <person name="Riley R."/>
            <person name="Ohm R."/>
            <person name="Sun H."/>
            <person name="Tunlid A."/>
            <person name="Henrissat B."/>
            <person name="Grigoriev I.V."/>
            <person name="Hibbett D.S."/>
            <person name="Martin F."/>
        </authorList>
    </citation>
    <scope>NUCLEOTIDE SEQUENCE [LARGE SCALE GENOMIC DNA]</scope>
    <source>
        <strain evidence="3">UH-Slu-Lm8-n1</strain>
    </source>
</reference>
<feature type="compositionally biased region" description="Polar residues" evidence="1">
    <location>
        <begin position="379"/>
        <end position="406"/>
    </location>
</feature>
<organism evidence="2 3">
    <name type="scientific">Suillus luteus UH-Slu-Lm8-n1</name>
    <dbReference type="NCBI Taxonomy" id="930992"/>
    <lineage>
        <taxon>Eukaryota</taxon>
        <taxon>Fungi</taxon>
        <taxon>Dikarya</taxon>
        <taxon>Basidiomycota</taxon>
        <taxon>Agaricomycotina</taxon>
        <taxon>Agaricomycetes</taxon>
        <taxon>Agaricomycetidae</taxon>
        <taxon>Boletales</taxon>
        <taxon>Suillineae</taxon>
        <taxon>Suillaceae</taxon>
        <taxon>Suillus</taxon>
    </lineage>
</organism>
<reference evidence="2 3" key="1">
    <citation type="submission" date="2014-04" db="EMBL/GenBank/DDBJ databases">
        <authorList>
            <consortium name="DOE Joint Genome Institute"/>
            <person name="Kuo A."/>
            <person name="Ruytinx J."/>
            <person name="Rineau F."/>
            <person name="Colpaert J."/>
            <person name="Kohler A."/>
            <person name="Nagy L.G."/>
            <person name="Floudas D."/>
            <person name="Copeland A."/>
            <person name="Barry K.W."/>
            <person name="Cichocki N."/>
            <person name="Veneault-Fourrey C."/>
            <person name="LaButti K."/>
            <person name="Lindquist E.A."/>
            <person name="Lipzen A."/>
            <person name="Lundell T."/>
            <person name="Morin E."/>
            <person name="Murat C."/>
            <person name="Sun H."/>
            <person name="Tunlid A."/>
            <person name="Henrissat B."/>
            <person name="Grigoriev I.V."/>
            <person name="Hibbett D.S."/>
            <person name="Martin F."/>
            <person name="Nordberg H.P."/>
            <person name="Cantor M.N."/>
            <person name="Hua S.X."/>
        </authorList>
    </citation>
    <scope>NUCLEOTIDE SEQUENCE [LARGE SCALE GENOMIC DNA]</scope>
    <source>
        <strain evidence="2 3">UH-Slu-Lm8-n1</strain>
    </source>
</reference>
<feature type="compositionally biased region" description="Basic and acidic residues" evidence="1">
    <location>
        <begin position="56"/>
        <end position="73"/>
    </location>
</feature>
<feature type="compositionally biased region" description="Low complexity" evidence="1">
    <location>
        <begin position="74"/>
        <end position="87"/>
    </location>
</feature>
<feature type="compositionally biased region" description="Acidic residues" evidence="1">
    <location>
        <begin position="449"/>
        <end position="461"/>
    </location>
</feature>
<feature type="compositionally biased region" description="Low complexity" evidence="1">
    <location>
        <begin position="222"/>
        <end position="244"/>
    </location>
</feature>
<evidence type="ECO:0000313" key="2">
    <source>
        <dbReference type="EMBL" id="KIK37530.1"/>
    </source>
</evidence>
<feature type="compositionally biased region" description="Polar residues" evidence="1">
    <location>
        <begin position="97"/>
        <end position="119"/>
    </location>
</feature>